<dbReference type="InterPro" id="IPR011012">
    <property type="entry name" value="Longin-like_dom_sf"/>
</dbReference>
<evidence type="ECO:0000259" key="28">
    <source>
        <dbReference type="PROSITE" id="PS50892"/>
    </source>
</evidence>
<evidence type="ECO:0000256" key="8">
    <source>
        <dbReference type="ARBA" id="ARBA00022927"/>
    </source>
</evidence>
<keyword evidence="15" id="KW-0458">Lysosome</keyword>
<evidence type="ECO:0000256" key="12">
    <source>
        <dbReference type="ARBA" id="ARBA00023034"/>
    </source>
</evidence>
<feature type="domain" description="V-SNARE coiled-coil homology" evidence="28">
    <location>
        <begin position="144"/>
        <end position="204"/>
    </location>
</feature>
<dbReference type="PANTHER" id="PTHR21136:SF179">
    <property type="entry name" value="VESICLE ASSOCIATED MEMBRANE PROTEIN 7-RELATED"/>
    <property type="match status" value="1"/>
</dbReference>
<protein>
    <recommendedName>
        <fullName evidence="23">Vesicle-associated membrane protein 7</fullName>
    </recommendedName>
    <alternativeName>
        <fullName evidence="24">Synaptobrevin-like protein 1</fullName>
    </alternativeName>
</protein>
<sequence length="239" mass="26650">MTPVRIRRASISAETPAVAMAILFAVVARGTTILAKHAWCGGNFLEVTEQILAKIPSENNKLTYSHGSYLFHYICHDRIIYLCITDDDFERSRAFSFLSEVKKRFQTTYGSRAQTALPYAMNSEFSSTLAAQMKHHSDSRGSDRLTESQMQVDDLKGIMVRNIDLVAQRGEKLELLIDKTENLVDSSVTFKTTSRNLARAMCMKNLKLTVVVVLVCLVVLYIIVSAACGGLSWPSCVNK</sequence>
<comment type="similarity">
    <text evidence="2">Belongs to the synaptobrevin family.</text>
</comment>
<evidence type="ECO:0000256" key="7">
    <source>
        <dbReference type="ARBA" id="ARBA00022824"/>
    </source>
</evidence>
<dbReference type="GO" id="GO:0000149">
    <property type="term" value="F:SNARE binding"/>
    <property type="evidence" value="ECO:0007669"/>
    <property type="project" value="TreeGrafter"/>
</dbReference>
<keyword evidence="14 26" id="KW-0472">Membrane</keyword>
<dbReference type="SMART" id="SM01270">
    <property type="entry name" value="Longin"/>
    <property type="match status" value="1"/>
</dbReference>
<dbReference type="GO" id="GO:0031902">
    <property type="term" value="C:late endosome membrane"/>
    <property type="evidence" value="ECO:0007669"/>
    <property type="project" value="UniProtKB-SubCell"/>
</dbReference>
<dbReference type="GO" id="GO:0005789">
    <property type="term" value="C:endoplasmic reticulum membrane"/>
    <property type="evidence" value="ECO:0007669"/>
    <property type="project" value="UniProtKB-SubCell"/>
</dbReference>
<accession>A0AA88N410</accession>
<keyword evidence="30" id="KW-1185">Reference proteome</keyword>
<evidence type="ECO:0000256" key="5">
    <source>
        <dbReference type="ARBA" id="ARBA00022692"/>
    </source>
</evidence>
<dbReference type="Gene3D" id="1.20.5.110">
    <property type="match status" value="1"/>
</dbReference>
<dbReference type="GO" id="GO:0006887">
    <property type="term" value="P:exocytosis"/>
    <property type="evidence" value="ECO:0007669"/>
    <property type="project" value="TreeGrafter"/>
</dbReference>
<keyword evidence="6" id="KW-0967">Endosome</keyword>
<dbReference type="PRINTS" id="PR00219">
    <property type="entry name" value="SYNAPTOBREVN"/>
</dbReference>
<evidence type="ECO:0000313" key="29">
    <source>
        <dbReference type="EMBL" id="KAK2849449.1"/>
    </source>
</evidence>
<evidence type="ECO:0000256" key="17">
    <source>
        <dbReference type="ARBA" id="ARBA00034102"/>
    </source>
</evidence>
<dbReference type="EMBL" id="JAUPFM010000006">
    <property type="protein sequence ID" value="KAK2849449.1"/>
    <property type="molecule type" value="Genomic_DNA"/>
</dbReference>
<dbReference type="GO" id="GO:0030670">
    <property type="term" value="C:phagocytic vesicle membrane"/>
    <property type="evidence" value="ECO:0007669"/>
    <property type="project" value="UniProtKB-SubCell"/>
</dbReference>
<evidence type="ECO:0000256" key="25">
    <source>
        <dbReference type="PROSITE-ProRule" id="PRU00290"/>
    </source>
</evidence>
<evidence type="ECO:0000256" key="15">
    <source>
        <dbReference type="ARBA" id="ARBA00023228"/>
    </source>
</evidence>
<dbReference type="GO" id="GO:0005484">
    <property type="term" value="F:SNAP receptor activity"/>
    <property type="evidence" value="ECO:0007669"/>
    <property type="project" value="TreeGrafter"/>
</dbReference>
<dbReference type="GO" id="GO:0005794">
    <property type="term" value="C:Golgi apparatus"/>
    <property type="evidence" value="ECO:0007669"/>
    <property type="project" value="UniProtKB-SubCell"/>
</dbReference>
<dbReference type="GO" id="GO:0008333">
    <property type="term" value="P:endosome to lysosome transport"/>
    <property type="evidence" value="ECO:0007669"/>
    <property type="project" value="TreeGrafter"/>
</dbReference>
<evidence type="ECO:0000256" key="26">
    <source>
        <dbReference type="SAM" id="Phobius"/>
    </source>
</evidence>
<comment type="subcellular location">
    <subcellularLocation>
        <location evidence="22">Cytoplasmic vesicle</location>
        <location evidence="22">Phagosome membrane</location>
        <topology evidence="22">Single-pass type IV membrane protein</topology>
    </subcellularLocation>
    <subcellularLocation>
        <location evidence="19">Cytoplasmic vesicle</location>
        <location evidence="19">Secretory vesicle membrane</location>
        <topology evidence="19">Single-pass type IV membrane protein</topology>
    </subcellularLocation>
    <subcellularLocation>
        <location evidence="1">Endoplasmic reticulum membrane</location>
        <topology evidence="1">Single-pass type IV membrane protein</topology>
    </subcellularLocation>
    <subcellularLocation>
        <location evidence="18">Golgi apparatus</location>
        <location evidence="18">trans-Golgi network membrane</location>
        <topology evidence="18">Single-pass type IV membrane protein</topology>
    </subcellularLocation>
    <subcellularLocation>
        <location evidence="20">Late endosome membrane</location>
        <topology evidence="20">Single-pass type IV membrane protein</topology>
    </subcellularLocation>
    <subcellularLocation>
        <location evidence="21">Lysosome membrane</location>
        <topology evidence="21">Single-pass type IV membrane protein</topology>
    </subcellularLocation>
    <subcellularLocation>
        <location evidence="17">Synapse</location>
        <location evidence="17">Synaptosome</location>
    </subcellularLocation>
</comment>
<dbReference type="PROSITE" id="PS50892">
    <property type="entry name" value="V_SNARE"/>
    <property type="match status" value="1"/>
</dbReference>
<dbReference type="SUPFAM" id="SSF58038">
    <property type="entry name" value="SNARE fusion complex"/>
    <property type="match status" value="1"/>
</dbReference>
<evidence type="ECO:0000256" key="16">
    <source>
        <dbReference type="ARBA" id="ARBA00023329"/>
    </source>
</evidence>
<dbReference type="GO" id="GO:0005765">
    <property type="term" value="C:lysosomal membrane"/>
    <property type="evidence" value="ECO:0007669"/>
    <property type="project" value="UniProtKB-SubCell"/>
</dbReference>
<dbReference type="InterPro" id="IPR042855">
    <property type="entry name" value="V_SNARE_CC"/>
</dbReference>
<dbReference type="CDD" id="cd14824">
    <property type="entry name" value="Longin"/>
    <property type="match status" value="1"/>
</dbReference>
<dbReference type="GO" id="GO:0006906">
    <property type="term" value="P:vesicle fusion"/>
    <property type="evidence" value="ECO:0007669"/>
    <property type="project" value="TreeGrafter"/>
</dbReference>
<dbReference type="PROSITE" id="PS00417">
    <property type="entry name" value="SYNAPTOBREVIN"/>
    <property type="match status" value="1"/>
</dbReference>
<dbReference type="AlphaFoldDB" id="A0AA88N410"/>
<evidence type="ECO:0000256" key="21">
    <source>
        <dbReference type="ARBA" id="ARBA00037863"/>
    </source>
</evidence>
<keyword evidence="5 26" id="KW-0812">Transmembrane</keyword>
<keyword evidence="3" id="KW-0813">Transport</keyword>
<dbReference type="CDD" id="cd15871">
    <property type="entry name" value="R-SNARE_VAMP7"/>
    <property type="match status" value="1"/>
</dbReference>
<dbReference type="GO" id="GO:0043005">
    <property type="term" value="C:neuron projection"/>
    <property type="evidence" value="ECO:0007669"/>
    <property type="project" value="UniProtKB-KW"/>
</dbReference>
<feature type="domain" description="Longin" evidence="27">
    <location>
        <begin position="26"/>
        <end position="129"/>
    </location>
</feature>
<dbReference type="GO" id="GO:0045202">
    <property type="term" value="C:synapse"/>
    <property type="evidence" value="ECO:0007669"/>
    <property type="project" value="UniProtKB-SubCell"/>
</dbReference>
<evidence type="ECO:0000256" key="20">
    <source>
        <dbReference type="ARBA" id="ARBA00037845"/>
    </source>
</evidence>
<evidence type="ECO:0000259" key="27">
    <source>
        <dbReference type="PROSITE" id="PS50859"/>
    </source>
</evidence>
<dbReference type="GO" id="GO:0015031">
    <property type="term" value="P:protein transport"/>
    <property type="evidence" value="ECO:0007669"/>
    <property type="project" value="UniProtKB-KW"/>
</dbReference>
<organism evidence="29 30">
    <name type="scientific">Channa striata</name>
    <name type="common">Snakehead murrel</name>
    <name type="synonym">Ophicephalus striatus</name>
    <dbReference type="NCBI Taxonomy" id="64152"/>
    <lineage>
        <taxon>Eukaryota</taxon>
        <taxon>Metazoa</taxon>
        <taxon>Chordata</taxon>
        <taxon>Craniata</taxon>
        <taxon>Vertebrata</taxon>
        <taxon>Euteleostomi</taxon>
        <taxon>Actinopterygii</taxon>
        <taxon>Neopterygii</taxon>
        <taxon>Teleostei</taxon>
        <taxon>Neoteleostei</taxon>
        <taxon>Acanthomorphata</taxon>
        <taxon>Anabantaria</taxon>
        <taxon>Anabantiformes</taxon>
        <taxon>Channoidei</taxon>
        <taxon>Channidae</taxon>
        <taxon>Channa</taxon>
    </lineage>
</organism>
<evidence type="ECO:0000256" key="11">
    <source>
        <dbReference type="ARBA" id="ARBA00023018"/>
    </source>
</evidence>
<dbReference type="PANTHER" id="PTHR21136">
    <property type="entry name" value="SNARE PROTEINS"/>
    <property type="match status" value="1"/>
</dbReference>
<gene>
    <name evidence="29" type="ORF">Q5P01_009283</name>
</gene>
<evidence type="ECO:0000256" key="2">
    <source>
        <dbReference type="ARBA" id="ARBA00008025"/>
    </source>
</evidence>
<dbReference type="Proteomes" id="UP001187415">
    <property type="component" value="Unassembled WGS sequence"/>
</dbReference>
<evidence type="ECO:0000256" key="19">
    <source>
        <dbReference type="ARBA" id="ARBA00037803"/>
    </source>
</evidence>
<feature type="transmembrane region" description="Helical" evidence="26">
    <location>
        <begin position="208"/>
        <end position="233"/>
    </location>
</feature>
<evidence type="ECO:0000256" key="3">
    <source>
        <dbReference type="ARBA" id="ARBA00022448"/>
    </source>
</evidence>
<dbReference type="InterPro" id="IPR010908">
    <property type="entry name" value="Longin_dom"/>
</dbReference>
<evidence type="ECO:0000256" key="4">
    <source>
        <dbReference type="ARBA" id="ARBA00022599"/>
    </source>
</evidence>
<reference evidence="29" key="1">
    <citation type="submission" date="2023-07" db="EMBL/GenBank/DDBJ databases">
        <title>Chromosome-level Genome Assembly of Striped Snakehead (Channa striata).</title>
        <authorList>
            <person name="Liu H."/>
        </authorList>
    </citation>
    <scope>NUCLEOTIDE SEQUENCE</scope>
    <source>
        <strain evidence="29">Gz</strain>
        <tissue evidence="29">Muscle</tissue>
    </source>
</reference>
<dbReference type="Pfam" id="PF00957">
    <property type="entry name" value="Synaptobrevin"/>
    <property type="match status" value="1"/>
</dbReference>
<keyword evidence="11" id="KW-0770">Synapse</keyword>
<keyword evidence="13 25" id="KW-0175">Coiled coil</keyword>
<proteinExistence type="inferred from homology"/>
<evidence type="ECO:0000256" key="1">
    <source>
        <dbReference type="ARBA" id="ARBA00004163"/>
    </source>
</evidence>
<keyword evidence="12" id="KW-0333">Golgi apparatus</keyword>
<evidence type="ECO:0000256" key="18">
    <source>
        <dbReference type="ARBA" id="ARBA00037801"/>
    </source>
</evidence>
<dbReference type="Gene3D" id="3.30.450.50">
    <property type="entry name" value="Longin domain"/>
    <property type="match status" value="1"/>
</dbReference>
<keyword evidence="10 26" id="KW-1133">Transmembrane helix</keyword>
<evidence type="ECO:0000256" key="14">
    <source>
        <dbReference type="ARBA" id="ARBA00023136"/>
    </source>
</evidence>
<comment type="caution">
    <text evidence="29">The sequence shown here is derived from an EMBL/GenBank/DDBJ whole genome shotgun (WGS) entry which is preliminary data.</text>
</comment>
<dbReference type="PROSITE" id="PS50859">
    <property type="entry name" value="LONGIN"/>
    <property type="match status" value="1"/>
</dbReference>
<dbReference type="FunFam" id="3.30.450.50:FF:000006">
    <property type="entry name" value="Vesicle-associated membrane protein 7"/>
    <property type="match status" value="1"/>
</dbReference>
<evidence type="ECO:0000256" key="24">
    <source>
        <dbReference type="ARBA" id="ARBA00042194"/>
    </source>
</evidence>
<dbReference type="InterPro" id="IPR001388">
    <property type="entry name" value="Synaptobrevin-like"/>
</dbReference>
<evidence type="ECO:0000256" key="13">
    <source>
        <dbReference type="ARBA" id="ARBA00023054"/>
    </source>
</evidence>
<dbReference type="SUPFAM" id="SSF64356">
    <property type="entry name" value="SNARE-like"/>
    <property type="match status" value="1"/>
</dbReference>
<dbReference type="GO" id="GO:0031201">
    <property type="term" value="C:SNARE complex"/>
    <property type="evidence" value="ECO:0007669"/>
    <property type="project" value="TreeGrafter"/>
</dbReference>
<evidence type="ECO:0000256" key="6">
    <source>
        <dbReference type="ARBA" id="ARBA00022753"/>
    </source>
</evidence>
<keyword evidence="7" id="KW-0256">Endoplasmic reticulum</keyword>
<keyword evidence="9" id="KW-0735">Signal-anchor</keyword>
<keyword evidence="16" id="KW-0968">Cytoplasmic vesicle</keyword>
<evidence type="ECO:0000313" key="30">
    <source>
        <dbReference type="Proteomes" id="UP001187415"/>
    </source>
</evidence>
<evidence type="ECO:0000256" key="23">
    <source>
        <dbReference type="ARBA" id="ARBA00039269"/>
    </source>
</evidence>
<evidence type="ECO:0000256" key="10">
    <source>
        <dbReference type="ARBA" id="ARBA00022989"/>
    </source>
</evidence>
<dbReference type="Pfam" id="PF13774">
    <property type="entry name" value="Longin"/>
    <property type="match status" value="1"/>
</dbReference>
<name>A0AA88N410_CHASR</name>
<dbReference type="InterPro" id="IPR051097">
    <property type="entry name" value="Synaptobrevin-like_transport"/>
</dbReference>
<evidence type="ECO:0000256" key="22">
    <source>
        <dbReference type="ARBA" id="ARBA00037875"/>
    </source>
</evidence>
<keyword evidence="4" id="KW-0771">Synaptosome</keyword>
<keyword evidence="8" id="KW-0653">Protein transport</keyword>
<evidence type="ECO:0000256" key="9">
    <source>
        <dbReference type="ARBA" id="ARBA00022968"/>
    </source>
</evidence>
<dbReference type="GO" id="GO:0030658">
    <property type="term" value="C:transport vesicle membrane"/>
    <property type="evidence" value="ECO:0007669"/>
    <property type="project" value="UniProtKB-SubCell"/>
</dbReference>
<dbReference type="FunFam" id="1.20.5.110:FF:000004">
    <property type="entry name" value="Vesicle-associated membrane protein 7"/>
    <property type="match status" value="1"/>
</dbReference>